<gene>
    <name evidence="1" type="ORF">CTI18_09410</name>
</gene>
<evidence type="ECO:0008006" key="3">
    <source>
        <dbReference type="Google" id="ProtNLM"/>
    </source>
</evidence>
<accession>A0A2G8I6Y6</accession>
<dbReference type="Gene3D" id="3.40.50.300">
    <property type="entry name" value="P-loop containing nucleotide triphosphate hydrolases"/>
    <property type="match status" value="1"/>
</dbReference>
<proteinExistence type="predicted"/>
<organism evidence="1 2">
    <name type="scientific">Prevotella intermedia</name>
    <dbReference type="NCBI Taxonomy" id="28131"/>
    <lineage>
        <taxon>Bacteria</taxon>
        <taxon>Pseudomonadati</taxon>
        <taxon>Bacteroidota</taxon>
        <taxon>Bacteroidia</taxon>
        <taxon>Bacteroidales</taxon>
        <taxon>Prevotellaceae</taxon>
        <taxon>Prevotella</taxon>
    </lineage>
</organism>
<name>A0A2G8I6Y6_PREIN</name>
<comment type="caution">
    <text evidence="1">The sequence shown here is derived from an EMBL/GenBank/DDBJ whole genome shotgun (WGS) entry which is preliminary data.</text>
</comment>
<dbReference type="EMBL" id="PEKN01000002">
    <property type="protein sequence ID" value="PIK19177.1"/>
    <property type="molecule type" value="Genomic_DNA"/>
</dbReference>
<dbReference type="InterPro" id="IPR027417">
    <property type="entry name" value="P-loop_NTPase"/>
</dbReference>
<reference evidence="1 2" key="1">
    <citation type="submission" date="2017-11" db="EMBL/GenBank/DDBJ databases">
        <title>Genome sequencing of Prevotella intermedia KCOM 1653.</title>
        <authorList>
            <person name="Kook J.-K."/>
            <person name="Park S.-N."/>
            <person name="Lim Y.K."/>
        </authorList>
    </citation>
    <scope>NUCLEOTIDE SEQUENCE [LARGE SCALE GENOMIC DNA]</scope>
    <source>
        <strain evidence="1 2">KCOM 1653</strain>
    </source>
</reference>
<protein>
    <recommendedName>
        <fullName evidence="3">ATP-binding protein</fullName>
    </recommendedName>
</protein>
<evidence type="ECO:0000313" key="1">
    <source>
        <dbReference type="EMBL" id="PIK19177.1"/>
    </source>
</evidence>
<evidence type="ECO:0000313" key="2">
    <source>
        <dbReference type="Proteomes" id="UP000230046"/>
    </source>
</evidence>
<dbReference type="Proteomes" id="UP000230046">
    <property type="component" value="Unassembled WGS sequence"/>
</dbReference>
<dbReference type="SUPFAM" id="SSF52540">
    <property type="entry name" value="P-loop containing nucleoside triphosphate hydrolases"/>
    <property type="match status" value="1"/>
</dbReference>
<dbReference type="AlphaFoldDB" id="A0A2G8I6Y6"/>
<sequence length="199" mass="22841">MLYAACKAEVAARMRTFTDTDEYKTHIWDIAKWLTSDENTFGLFLCGNKGNGKTTLVQALQSLYFYLHSGECGENRELPYSGFRIVTAKHLMQLAKQANNPTKENAIATTEFNVLKDIEILCIDDLGTEPYENMSYGDIVTGVTDVILYRYQKQYCTITTTNLTAEEIASYYDERIADRFREMMHVVNFAKEPSFRTVR</sequence>